<dbReference type="EMBL" id="VSRR010004629">
    <property type="protein sequence ID" value="MPC40248.1"/>
    <property type="molecule type" value="Genomic_DNA"/>
</dbReference>
<comment type="caution">
    <text evidence="2">The sequence shown here is derived from an EMBL/GenBank/DDBJ whole genome shotgun (WGS) entry which is preliminary data.</text>
</comment>
<keyword evidence="3" id="KW-1185">Reference proteome</keyword>
<protein>
    <submittedName>
        <fullName evidence="2">Uncharacterized protein</fullName>
    </submittedName>
</protein>
<accession>A0A5B7F520</accession>
<feature type="region of interest" description="Disordered" evidence="1">
    <location>
        <begin position="94"/>
        <end position="113"/>
    </location>
</feature>
<reference evidence="2 3" key="1">
    <citation type="submission" date="2019-05" db="EMBL/GenBank/DDBJ databases">
        <title>Another draft genome of Portunus trituberculatus and its Hox gene families provides insights of decapod evolution.</title>
        <authorList>
            <person name="Jeong J.-H."/>
            <person name="Song I."/>
            <person name="Kim S."/>
            <person name="Choi T."/>
            <person name="Kim D."/>
            <person name="Ryu S."/>
            <person name="Kim W."/>
        </authorList>
    </citation>
    <scope>NUCLEOTIDE SEQUENCE [LARGE SCALE GENOMIC DNA]</scope>
    <source>
        <tissue evidence="2">Muscle</tissue>
    </source>
</reference>
<evidence type="ECO:0000313" key="3">
    <source>
        <dbReference type="Proteomes" id="UP000324222"/>
    </source>
</evidence>
<evidence type="ECO:0000313" key="2">
    <source>
        <dbReference type="EMBL" id="MPC40248.1"/>
    </source>
</evidence>
<dbReference type="Proteomes" id="UP000324222">
    <property type="component" value="Unassembled WGS sequence"/>
</dbReference>
<feature type="compositionally biased region" description="Basic and acidic residues" evidence="1">
    <location>
        <begin position="102"/>
        <end position="113"/>
    </location>
</feature>
<feature type="compositionally biased region" description="Acidic residues" evidence="1">
    <location>
        <begin position="52"/>
        <end position="70"/>
    </location>
</feature>
<gene>
    <name evidence="2" type="ORF">E2C01_033804</name>
</gene>
<name>A0A5B7F520_PORTR</name>
<dbReference type="AlphaFoldDB" id="A0A5B7F520"/>
<organism evidence="2 3">
    <name type="scientific">Portunus trituberculatus</name>
    <name type="common">Swimming crab</name>
    <name type="synonym">Neptunus trituberculatus</name>
    <dbReference type="NCBI Taxonomy" id="210409"/>
    <lineage>
        <taxon>Eukaryota</taxon>
        <taxon>Metazoa</taxon>
        <taxon>Ecdysozoa</taxon>
        <taxon>Arthropoda</taxon>
        <taxon>Crustacea</taxon>
        <taxon>Multicrustacea</taxon>
        <taxon>Malacostraca</taxon>
        <taxon>Eumalacostraca</taxon>
        <taxon>Eucarida</taxon>
        <taxon>Decapoda</taxon>
        <taxon>Pleocyemata</taxon>
        <taxon>Brachyura</taxon>
        <taxon>Eubrachyura</taxon>
        <taxon>Portunoidea</taxon>
        <taxon>Portunidae</taxon>
        <taxon>Portuninae</taxon>
        <taxon>Portunus</taxon>
    </lineage>
</organism>
<proteinExistence type="predicted"/>
<sequence length="113" mass="12472">MSTEASCDHEIFFALNHRYKTPGRFRPPSTRFSGSSTSPQAAINLGHTLMEEAEAEEEKEKEEKEEEQEEDGSHTVADFSNNFSTILFSAALFPPSGAAGAERNDGRMWEDGG</sequence>
<evidence type="ECO:0000256" key="1">
    <source>
        <dbReference type="SAM" id="MobiDB-lite"/>
    </source>
</evidence>
<feature type="region of interest" description="Disordered" evidence="1">
    <location>
        <begin position="52"/>
        <end position="77"/>
    </location>
</feature>